<gene>
    <name evidence="1" type="ORF">S03H2_01844</name>
</gene>
<dbReference type="AlphaFoldDB" id="X1EPS7"/>
<protein>
    <submittedName>
        <fullName evidence="1">Uncharacterized protein</fullName>
    </submittedName>
</protein>
<organism evidence="1">
    <name type="scientific">marine sediment metagenome</name>
    <dbReference type="NCBI Taxonomy" id="412755"/>
    <lineage>
        <taxon>unclassified sequences</taxon>
        <taxon>metagenomes</taxon>
        <taxon>ecological metagenomes</taxon>
    </lineage>
</organism>
<evidence type="ECO:0000313" key="1">
    <source>
        <dbReference type="EMBL" id="GAH22345.1"/>
    </source>
</evidence>
<proteinExistence type="predicted"/>
<comment type="caution">
    <text evidence="1">The sequence shown here is derived from an EMBL/GenBank/DDBJ whole genome shotgun (WGS) entry which is preliminary data.</text>
</comment>
<accession>X1EPS7</accession>
<sequence>GYLSASGVGQFGSTSTVSYSRFGIGNTGHGLSASNDLLISGNLEVDSSTWFDSFVSISSNFEIGSDKFKVSGSTGNTTIAGNLTLSGIFTADTAASHSFVGDLAIADDLEVDGTVKINTLSGILKASSGTISGLANLDDINDVVITSVADNELLAYDSGGNWINQTASEAGLEPTVSWADLTIGGSPLTITGGTNAVAVATAITFNYDSTIFSIDGNDLTIASASFWELTYDWKVASESFYDEAYQQRGSQIAGTNLTWDGSELDWSATESDLETILGIDFGTNKTATNEYFLIGDGTDWESTASSSVLTLLELDNVLKADGSVDLTSDWTIANNNITLTAGTLTANHLAGTTASVSGKFEVLGNTTLGDADTDLLVVNADIASNLIPNDGTRYVGDANNRWAYGYFDELNVTSMSAEGVAISGTTHETFTINSDAADDEDAWLAFERGGLTNASLKWDSTNDRFDLNFPLYLQEELITEDQAQFAGTSTVSYSRFGIGTTNYGLSAANDLLISGNLEVDSSAWFDSTVSVSGNFEITGNTTIAGLTILNGGLTTIAGQSLTLNGNLLAFPVNTTYLQVSGNQLTFASDYQTGAGYDSRFVNATGDTMTGALILNNVNE</sequence>
<name>X1EPS7_9ZZZZ</name>
<dbReference type="EMBL" id="BARU01000572">
    <property type="protein sequence ID" value="GAH22345.1"/>
    <property type="molecule type" value="Genomic_DNA"/>
</dbReference>
<feature type="non-terminal residue" evidence="1">
    <location>
        <position position="619"/>
    </location>
</feature>
<reference evidence="1" key="1">
    <citation type="journal article" date="2014" name="Front. Microbiol.">
        <title>High frequency of phylogenetically diverse reductive dehalogenase-homologous genes in deep subseafloor sedimentary metagenomes.</title>
        <authorList>
            <person name="Kawai M."/>
            <person name="Futagami T."/>
            <person name="Toyoda A."/>
            <person name="Takaki Y."/>
            <person name="Nishi S."/>
            <person name="Hori S."/>
            <person name="Arai W."/>
            <person name="Tsubouchi T."/>
            <person name="Morono Y."/>
            <person name="Uchiyama I."/>
            <person name="Ito T."/>
            <person name="Fujiyama A."/>
            <person name="Inagaki F."/>
            <person name="Takami H."/>
        </authorList>
    </citation>
    <scope>NUCLEOTIDE SEQUENCE</scope>
    <source>
        <strain evidence="1">Expedition CK06-06</strain>
    </source>
</reference>
<feature type="non-terminal residue" evidence="1">
    <location>
        <position position="1"/>
    </location>
</feature>